<reference evidence="1 2" key="1">
    <citation type="submission" date="2021-06" db="EMBL/GenBank/DDBJ databases">
        <title>Caerostris extrusa draft genome.</title>
        <authorList>
            <person name="Kono N."/>
            <person name="Arakawa K."/>
        </authorList>
    </citation>
    <scope>NUCLEOTIDE SEQUENCE [LARGE SCALE GENOMIC DNA]</scope>
</reference>
<name>A0AAV4SNM6_CAEEX</name>
<sequence>MSLRETDVKELASQDHQVFPTPSQIKQKKHAKILRTSKTFAINFTKHRLGEENKKKGIRKQPSVILELKRRED</sequence>
<organism evidence="1 2">
    <name type="scientific">Caerostris extrusa</name>
    <name type="common">Bark spider</name>
    <name type="synonym">Caerostris bankana</name>
    <dbReference type="NCBI Taxonomy" id="172846"/>
    <lineage>
        <taxon>Eukaryota</taxon>
        <taxon>Metazoa</taxon>
        <taxon>Ecdysozoa</taxon>
        <taxon>Arthropoda</taxon>
        <taxon>Chelicerata</taxon>
        <taxon>Arachnida</taxon>
        <taxon>Araneae</taxon>
        <taxon>Araneomorphae</taxon>
        <taxon>Entelegynae</taxon>
        <taxon>Araneoidea</taxon>
        <taxon>Araneidae</taxon>
        <taxon>Caerostris</taxon>
    </lineage>
</organism>
<comment type="caution">
    <text evidence="1">The sequence shown here is derived from an EMBL/GenBank/DDBJ whole genome shotgun (WGS) entry which is preliminary data.</text>
</comment>
<gene>
    <name evidence="1" type="ORF">CEXT_39931</name>
</gene>
<dbReference type="EMBL" id="BPLR01010004">
    <property type="protein sequence ID" value="GIY36053.1"/>
    <property type="molecule type" value="Genomic_DNA"/>
</dbReference>
<proteinExistence type="predicted"/>
<keyword evidence="2" id="KW-1185">Reference proteome</keyword>
<evidence type="ECO:0000313" key="2">
    <source>
        <dbReference type="Proteomes" id="UP001054945"/>
    </source>
</evidence>
<protein>
    <submittedName>
        <fullName evidence="1">Uncharacterized protein</fullName>
    </submittedName>
</protein>
<accession>A0AAV4SNM6</accession>
<dbReference type="AlphaFoldDB" id="A0AAV4SNM6"/>
<evidence type="ECO:0000313" key="1">
    <source>
        <dbReference type="EMBL" id="GIY36053.1"/>
    </source>
</evidence>
<dbReference type="Proteomes" id="UP001054945">
    <property type="component" value="Unassembled WGS sequence"/>
</dbReference>